<accession>A0ABQ6B1A0</accession>
<evidence type="ECO:0000256" key="5">
    <source>
        <dbReference type="ARBA" id="ARBA00022971"/>
    </source>
</evidence>
<keyword evidence="5" id="KW-0184">Conjugation</keyword>
<evidence type="ECO:0000256" key="2">
    <source>
        <dbReference type="ARBA" id="ARBA00005849"/>
    </source>
</evidence>
<reference evidence="8" key="1">
    <citation type="journal article" date="2019" name="Int. J. Syst. Evol. Microbiol.">
        <title>The Global Catalogue of Microorganisms (GCM) 10K type strain sequencing project: providing services to taxonomists for standard genome sequencing and annotation.</title>
        <authorList>
            <consortium name="The Broad Institute Genomics Platform"/>
            <consortium name="The Broad Institute Genome Sequencing Center for Infectious Disease"/>
            <person name="Wu L."/>
            <person name="Ma J."/>
        </authorList>
    </citation>
    <scope>NUCLEOTIDE SEQUENCE [LARGE SCALE GENOMIC DNA]</scope>
    <source>
        <strain evidence="8">NBRC 102520</strain>
    </source>
</reference>
<dbReference type="SUPFAM" id="SSF51306">
    <property type="entry name" value="LexA/Signal peptidase"/>
    <property type="match status" value="1"/>
</dbReference>
<organism evidence="7 8">
    <name type="scientific">Bradyrhizobium iriomotense</name>
    <dbReference type="NCBI Taxonomy" id="441950"/>
    <lineage>
        <taxon>Bacteria</taxon>
        <taxon>Pseudomonadati</taxon>
        <taxon>Pseudomonadota</taxon>
        <taxon>Alphaproteobacteria</taxon>
        <taxon>Hyphomicrobiales</taxon>
        <taxon>Nitrobacteraceae</taxon>
        <taxon>Bradyrhizobium</taxon>
    </lineage>
</organism>
<proteinExistence type="inferred from homology"/>
<evidence type="ECO:0000313" key="7">
    <source>
        <dbReference type="EMBL" id="GLR87611.1"/>
    </source>
</evidence>
<comment type="similarity">
    <text evidence="2">Belongs to the peptidase S26C family.</text>
</comment>
<evidence type="ECO:0000256" key="4">
    <source>
        <dbReference type="ARBA" id="ARBA00022764"/>
    </source>
</evidence>
<name>A0ABQ6B1A0_9BRAD</name>
<dbReference type="Pfam" id="PF10502">
    <property type="entry name" value="Peptidase_S26"/>
    <property type="match status" value="1"/>
</dbReference>
<evidence type="ECO:0000256" key="1">
    <source>
        <dbReference type="ARBA" id="ARBA00004418"/>
    </source>
</evidence>
<dbReference type="EMBL" id="BSOW01000015">
    <property type="protein sequence ID" value="GLR87611.1"/>
    <property type="molecule type" value="Genomic_DNA"/>
</dbReference>
<dbReference type="NCBIfam" id="TIGR02771">
    <property type="entry name" value="TraF_Ti"/>
    <property type="match status" value="1"/>
</dbReference>
<comment type="subcellular location">
    <subcellularLocation>
        <location evidence="1">Periplasm</location>
    </subcellularLocation>
</comment>
<dbReference type="NCBIfam" id="NF010412">
    <property type="entry name" value="PRK13838.1"/>
    <property type="match status" value="1"/>
</dbReference>
<evidence type="ECO:0000259" key="6">
    <source>
        <dbReference type="Pfam" id="PF10502"/>
    </source>
</evidence>
<keyword evidence="8" id="KW-1185">Reference proteome</keyword>
<dbReference type="InterPro" id="IPR014139">
    <property type="entry name" value="Peptidase_S26C_TraF"/>
</dbReference>
<evidence type="ECO:0000256" key="3">
    <source>
        <dbReference type="ARBA" id="ARBA00022729"/>
    </source>
</evidence>
<protein>
    <submittedName>
        <fullName evidence="7">Conjugal transfer protein TraF</fullName>
    </submittedName>
</protein>
<gene>
    <name evidence="7" type="primary">traF_1</name>
    <name evidence="7" type="ORF">GCM10007857_43220</name>
</gene>
<sequence length="177" mass="18578">MSIRRFPLVILVAGAGLVAAVAGAGWCTGLRINMTASYPRGLWRIETLDRAAAAGDLVFICPPETAEFERAFARGYIRRGLCAGGLSPLIKTVAAVSGQQIDVADQVFIDGRPLTGSDVRHTDAAGRPLAPFAGGVIPDGDLYLHSDFAGSYDSRYFGTIPSSGILGLARPILTFGP</sequence>
<keyword evidence="3" id="KW-0732">Signal</keyword>
<dbReference type="Gene3D" id="2.10.109.10">
    <property type="entry name" value="Umud Fragment, subunit A"/>
    <property type="match status" value="1"/>
</dbReference>
<dbReference type="Proteomes" id="UP001156905">
    <property type="component" value="Unassembled WGS sequence"/>
</dbReference>
<feature type="domain" description="Peptidase S26" evidence="6">
    <location>
        <begin position="8"/>
        <end position="170"/>
    </location>
</feature>
<dbReference type="InterPro" id="IPR019533">
    <property type="entry name" value="Peptidase_S26"/>
</dbReference>
<comment type="caution">
    <text evidence="7">The sequence shown here is derived from an EMBL/GenBank/DDBJ whole genome shotgun (WGS) entry which is preliminary data.</text>
</comment>
<evidence type="ECO:0000313" key="8">
    <source>
        <dbReference type="Proteomes" id="UP001156905"/>
    </source>
</evidence>
<keyword evidence="4" id="KW-0574">Periplasm</keyword>
<dbReference type="InterPro" id="IPR036286">
    <property type="entry name" value="LexA/Signal_pep-like_sf"/>
</dbReference>